<gene>
    <name evidence="1" type="ORF">BTN49_3040</name>
</gene>
<dbReference type="EMBL" id="NBYY01000034">
    <property type="protein sequence ID" value="PCS21500.1"/>
    <property type="molecule type" value="Genomic_DNA"/>
</dbReference>
<comment type="caution">
    <text evidence="1">The sequence shown here is derived from an EMBL/GenBank/DDBJ whole genome shotgun (WGS) entry which is preliminary data.</text>
</comment>
<organism evidence="1 2">
    <name type="scientific">Candidatus Enterovibrio escicola</name>
    <dbReference type="NCBI Taxonomy" id="1927127"/>
    <lineage>
        <taxon>Bacteria</taxon>
        <taxon>Pseudomonadati</taxon>
        <taxon>Pseudomonadota</taxon>
        <taxon>Gammaproteobacteria</taxon>
        <taxon>Vibrionales</taxon>
        <taxon>Vibrionaceae</taxon>
        <taxon>Enterovibrio</taxon>
    </lineage>
</organism>
<evidence type="ECO:0000313" key="1">
    <source>
        <dbReference type="EMBL" id="PCS21500.1"/>
    </source>
</evidence>
<evidence type="ECO:0008006" key="3">
    <source>
        <dbReference type="Google" id="ProtNLM"/>
    </source>
</evidence>
<reference evidence="2" key="1">
    <citation type="submission" date="2017-04" db="EMBL/GenBank/DDBJ databases">
        <title>Genome evolution of the luminous symbionts of deep sea anglerfish.</title>
        <authorList>
            <person name="Hendry T.A."/>
        </authorList>
    </citation>
    <scope>NUCLEOTIDE SEQUENCE [LARGE SCALE GENOMIC DNA]</scope>
</reference>
<sequence>MITDIPWRALPRLFGEWRSVCRRFNFWQKMEILVKLSKQLSKMADS</sequence>
<dbReference type="AlphaFoldDB" id="A0A2A5T047"/>
<name>A0A2A5T047_9GAMM</name>
<dbReference type="Proteomes" id="UP000219020">
    <property type="component" value="Unassembled WGS sequence"/>
</dbReference>
<proteinExistence type="predicted"/>
<evidence type="ECO:0000313" key="2">
    <source>
        <dbReference type="Proteomes" id="UP000219020"/>
    </source>
</evidence>
<accession>A0A2A5T047</accession>
<keyword evidence="2" id="KW-1185">Reference proteome</keyword>
<protein>
    <recommendedName>
        <fullName evidence="3">Mobile element protein</fullName>
    </recommendedName>
</protein>